<proteinExistence type="predicted"/>
<dbReference type="Proteomes" id="UP001152747">
    <property type="component" value="Unassembled WGS sequence"/>
</dbReference>
<comment type="caution">
    <text evidence="3">The sequence shown here is derived from an EMBL/GenBank/DDBJ whole genome shotgun (WGS) entry which is preliminary data.</text>
</comment>
<name>A0A9P1IS92_9PELO</name>
<protein>
    <recommendedName>
        <fullName evidence="2">CUB-like domain-containing protein</fullName>
    </recommendedName>
</protein>
<gene>
    <name evidence="3" type="ORF">CAMP_LOCUS11879</name>
</gene>
<dbReference type="PANTHER" id="PTHR47920:SF1">
    <property type="entry name" value="CUB-LIKE DOMAIN-CONTAINING PROTEIN"/>
    <property type="match status" value="1"/>
</dbReference>
<evidence type="ECO:0000256" key="1">
    <source>
        <dbReference type="SAM" id="SignalP"/>
    </source>
</evidence>
<accession>A0A9P1IS92</accession>
<feature type="domain" description="CUB-like" evidence="2">
    <location>
        <begin position="37"/>
        <end position="135"/>
    </location>
</feature>
<dbReference type="OrthoDB" id="5843818at2759"/>
<evidence type="ECO:0000313" key="3">
    <source>
        <dbReference type="EMBL" id="CAI5449242.1"/>
    </source>
</evidence>
<keyword evidence="1" id="KW-0732">Signal</keyword>
<dbReference type="AlphaFoldDB" id="A0A9P1IS92"/>
<keyword evidence="4" id="KW-1185">Reference proteome</keyword>
<sequence length="674" mass="75252">MMLILISILVLSFFGGVVEAKTLSVGCSQYSKNLETDGSTVYLPHQSDNTVSLPANFSCIYEIPIKIGLWVKVTILNDLEETDFIQLDDGIGHFTKIVGESSRSSEYFLVSNSKLQVSTSTNSSKILIKIDYTSYTKPSTLEMKSNGHLNYVELNDIRQNPITITSSEQIIATVGRSGYISDDFTLFFIFDGNLTNYQNVSRMDDFIRGQNFVSTSNFLTIIGLDNQTSMSSLIFHRKSDVSSFDKLAGVTVAITSGTISISSSKQNTAVTFLAKNSDVLLLNSLHFTDLGNGDPACTAKAITGPPTSNSKELFDFSPSSNNPYILPQLFPAKFFSIIVEHCSLQLTLRSLLVDSYYDVQESQTGYIFSPSYLDPENLNDINVTYTAQKSMKFEVSIEEVQITSKGQLDISVIDSENQKTSSIVITGDQNGSKSRAVGQSMNVATKNFNNNSGSFAKLKFSVYSSTSSSIAQLFLTFNSTDSPISRVPTVLPNVTSSYSSFDMDKDIAEIASSCLYSKDHREILGNTIGPFFALCSIPFLIENGVNLIAYSEMRAALGFPPRGPWKHYKKRNLEELEFATPEEYFEFREETKDLSLDSAYVMEKNFPPVIKFLDERFPAFRKIFKHKFNNIHRANPIDRETIDAFWNEYVDHILTEMTPAIHSLAHFNDDCPYE</sequence>
<feature type="chain" id="PRO_5040118932" description="CUB-like domain-containing protein" evidence="1">
    <location>
        <begin position="21"/>
        <end position="674"/>
    </location>
</feature>
<reference evidence="3" key="1">
    <citation type="submission" date="2022-11" db="EMBL/GenBank/DDBJ databases">
        <authorList>
            <person name="Kikuchi T."/>
        </authorList>
    </citation>
    <scope>NUCLEOTIDE SEQUENCE</scope>
    <source>
        <strain evidence="3">PS1010</strain>
    </source>
</reference>
<dbReference type="EMBL" id="CANHGI010000004">
    <property type="protein sequence ID" value="CAI5449242.1"/>
    <property type="molecule type" value="Genomic_DNA"/>
</dbReference>
<dbReference type="InterPro" id="IPR003366">
    <property type="entry name" value="CUB-like_dom"/>
</dbReference>
<evidence type="ECO:0000259" key="2">
    <source>
        <dbReference type="Pfam" id="PF02408"/>
    </source>
</evidence>
<dbReference type="Pfam" id="PF02408">
    <property type="entry name" value="CUB_2"/>
    <property type="match status" value="1"/>
</dbReference>
<evidence type="ECO:0000313" key="4">
    <source>
        <dbReference type="Proteomes" id="UP001152747"/>
    </source>
</evidence>
<dbReference type="PANTHER" id="PTHR47920">
    <property type="entry name" value="PROTEIN CBG13378-RELATED"/>
    <property type="match status" value="1"/>
</dbReference>
<feature type="signal peptide" evidence="1">
    <location>
        <begin position="1"/>
        <end position="20"/>
    </location>
</feature>
<organism evidence="3 4">
    <name type="scientific">Caenorhabditis angaria</name>
    <dbReference type="NCBI Taxonomy" id="860376"/>
    <lineage>
        <taxon>Eukaryota</taxon>
        <taxon>Metazoa</taxon>
        <taxon>Ecdysozoa</taxon>
        <taxon>Nematoda</taxon>
        <taxon>Chromadorea</taxon>
        <taxon>Rhabditida</taxon>
        <taxon>Rhabditina</taxon>
        <taxon>Rhabditomorpha</taxon>
        <taxon>Rhabditoidea</taxon>
        <taxon>Rhabditidae</taxon>
        <taxon>Peloderinae</taxon>
        <taxon>Caenorhabditis</taxon>
    </lineage>
</organism>